<keyword evidence="2" id="KW-1185">Reference proteome</keyword>
<dbReference type="EMBL" id="JAVFWL010000006">
    <property type="protein sequence ID" value="KAK6764813.1"/>
    <property type="molecule type" value="Genomic_DNA"/>
</dbReference>
<name>A0ABR1EQ99_NECAM</name>
<evidence type="ECO:0000313" key="2">
    <source>
        <dbReference type="Proteomes" id="UP001303046"/>
    </source>
</evidence>
<comment type="caution">
    <text evidence="1">The sequence shown here is derived from an EMBL/GenBank/DDBJ whole genome shotgun (WGS) entry which is preliminary data.</text>
</comment>
<protein>
    <submittedName>
        <fullName evidence="1">Uncharacterized protein</fullName>
    </submittedName>
</protein>
<accession>A0ABR1EQ99</accession>
<proteinExistence type="predicted"/>
<reference evidence="1 2" key="1">
    <citation type="submission" date="2023-08" db="EMBL/GenBank/DDBJ databases">
        <title>A Necator americanus chromosomal reference genome.</title>
        <authorList>
            <person name="Ilik V."/>
            <person name="Petrzelkova K.J."/>
            <person name="Pardy F."/>
            <person name="Fuh T."/>
            <person name="Niatou-Singa F.S."/>
            <person name="Gouil Q."/>
            <person name="Baker L."/>
            <person name="Ritchie M.E."/>
            <person name="Jex A.R."/>
            <person name="Gazzola D."/>
            <person name="Li H."/>
            <person name="Toshio Fujiwara R."/>
            <person name="Zhan B."/>
            <person name="Aroian R.V."/>
            <person name="Pafco B."/>
            <person name="Schwarz E.M."/>
        </authorList>
    </citation>
    <scope>NUCLEOTIDE SEQUENCE [LARGE SCALE GENOMIC DNA]</scope>
    <source>
        <strain evidence="1 2">Aroian</strain>
        <tissue evidence="1">Whole animal</tissue>
    </source>
</reference>
<evidence type="ECO:0000313" key="1">
    <source>
        <dbReference type="EMBL" id="KAK6764813.1"/>
    </source>
</evidence>
<sequence>MRLPRIADRRRFKIWIVHAHANTISDIPSQQAAIVGIDAFHTQEESLTPPAYVAKDNLFNTRRALPAEVPEESPGVQHQPKLDMASLKDEEFRKKSLRDPQRESGQPIELVDEFCYLGCTLKNDGSYERDIQQRCTKANSTVNSLTKCLWSTLIANEVKPGCLPIRNFPYHDVGIGDLGSAVDGDGEAGLHGERELFRRLLSTFRPMVWCNEELYSEVHMMCRQMTRGKHQHLARLSEVFTGNRLRFSGHVMRRPCDRLGHVVLRMIQTQTGKALLVVKECFRGDDEGRSEDTWR</sequence>
<dbReference type="Proteomes" id="UP001303046">
    <property type="component" value="Unassembled WGS sequence"/>
</dbReference>
<organism evidence="1 2">
    <name type="scientific">Necator americanus</name>
    <name type="common">Human hookworm</name>
    <dbReference type="NCBI Taxonomy" id="51031"/>
    <lineage>
        <taxon>Eukaryota</taxon>
        <taxon>Metazoa</taxon>
        <taxon>Ecdysozoa</taxon>
        <taxon>Nematoda</taxon>
        <taxon>Chromadorea</taxon>
        <taxon>Rhabditida</taxon>
        <taxon>Rhabditina</taxon>
        <taxon>Rhabditomorpha</taxon>
        <taxon>Strongyloidea</taxon>
        <taxon>Ancylostomatidae</taxon>
        <taxon>Bunostominae</taxon>
        <taxon>Necator</taxon>
    </lineage>
</organism>
<gene>
    <name evidence="1" type="primary">Necator_chrX.g25112</name>
    <name evidence="1" type="ORF">RB195_024946</name>
</gene>